<dbReference type="EMBL" id="LS423452">
    <property type="protein sequence ID" value="SPS05055.1"/>
    <property type="molecule type" value="Genomic_DNA"/>
</dbReference>
<dbReference type="InterPro" id="IPR018044">
    <property type="entry name" value="Peptidase_S11"/>
</dbReference>
<evidence type="ECO:0000256" key="9">
    <source>
        <dbReference type="RuleBase" id="RU004016"/>
    </source>
</evidence>
<keyword evidence="4" id="KW-0133">Cell shape</keyword>
<dbReference type="PANTHER" id="PTHR21581:SF26">
    <property type="entry name" value="D-ALANYL-D-ALANINE ENDOPEPTIDASE"/>
    <property type="match status" value="1"/>
</dbReference>
<feature type="chain" id="PRO_5016105258" evidence="11">
    <location>
        <begin position="21"/>
        <end position="345"/>
    </location>
</feature>
<reference evidence="13" key="1">
    <citation type="submission" date="2018-05" db="EMBL/GenBank/DDBJ databases">
        <authorList>
            <person name="Lanie J.A."/>
            <person name="Ng W.-L."/>
            <person name="Kazmierczak K.M."/>
            <person name="Andrzejewski T.M."/>
            <person name="Davidsen T.M."/>
            <person name="Wayne K.J."/>
            <person name="Tettelin H."/>
            <person name="Glass J.I."/>
            <person name="Rusch D."/>
            <person name="Podicherti R."/>
            <person name="Tsui H.-C.T."/>
            <person name="Winkler M.E."/>
        </authorList>
    </citation>
    <scope>NUCLEOTIDE SEQUENCE</scope>
    <source>
        <strain evidence="13">KNB</strain>
    </source>
</reference>
<evidence type="ECO:0000256" key="8">
    <source>
        <dbReference type="PIRSR" id="PIRSR618044-2"/>
    </source>
</evidence>
<feature type="active site" description="Acyl-ester intermediate" evidence="7">
    <location>
        <position position="123"/>
    </location>
</feature>
<dbReference type="GO" id="GO:0008360">
    <property type="term" value="P:regulation of cell shape"/>
    <property type="evidence" value="ECO:0007669"/>
    <property type="project" value="UniProtKB-KW"/>
</dbReference>
<dbReference type="InterPro" id="IPR001967">
    <property type="entry name" value="Peptidase_S11_N"/>
</dbReference>
<evidence type="ECO:0000256" key="6">
    <source>
        <dbReference type="ARBA" id="ARBA00023316"/>
    </source>
</evidence>
<dbReference type="PANTHER" id="PTHR21581">
    <property type="entry name" value="D-ALANYL-D-ALANINE CARBOXYPEPTIDASE"/>
    <property type="match status" value="1"/>
</dbReference>
<feature type="signal peptide" evidence="11">
    <location>
        <begin position="1"/>
        <end position="20"/>
    </location>
</feature>
<dbReference type="Gene3D" id="3.40.710.10">
    <property type="entry name" value="DD-peptidase/beta-lactamase superfamily"/>
    <property type="match status" value="1"/>
</dbReference>
<proteinExistence type="inferred from homology"/>
<protein>
    <submittedName>
        <fullName evidence="13">Peptidase S11 D-alanyl-D-alanine carboxypeptidase 1</fullName>
    </submittedName>
</protein>
<keyword evidence="2 11" id="KW-0732">Signal</keyword>
<feature type="region of interest" description="Disordered" evidence="10">
    <location>
        <begin position="42"/>
        <end position="66"/>
    </location>
</feature>
<evidence type="ECO:0000256" key="10">
    <source>
        <dbReference type="SAM" id="MobiDB-lite"/>
    </source>
</evidence>
<evidence type="ECO:0000313" key="13">
    <source>
        <dbReference type="EMBL" id="SPS05055.1"/>
    </source>
</evidence>
<keyword evidence="3" id="KW-0378">Hydrolase</keyword>
<keyword evidence="6" id="KW-0961">Cell wall biogenesis/degradation</keyword>
<evidence type="ECO:0000256" key="7">
    <source>
        <dbReference type="PIRSR" id="PIRSR618044-1"/>
    </source>
</evidence>
<evidence type="ECO:0000256" key="4">
    <source>
        <dbReference type="ARBA" id="ARBA00022960"/>
    </source>
</evidence>
<evidence type="ECO:0000256" key="1">
    <source>
        <dbReference type="ARBA" id="ARBA00007164"/>
    </source>
</evidence>
<dbReference type="GO" id="GO:0071555">
    <property type="term" value="P:cell wall organization"/>
    <property type="evidence" value="ECO:0007669"/>
    <property type="project" value="UniProtKB-KW"/>
</dbReference>
<organism evidence="13">
    <name type="scientific">Candidatus Nitrotoga fabula</name>
    <dbReference type="NCBI Taxonomy" id="2182327"/>
    <lineage>
        <taxon>Bacteria</taxon>
        <taxon>Pseudomonadati</taxon>
        <taxon>Pseudomonadota</taxon>
        <taxon>Betaproteobacteria</taxon>
        <taxon>Nitrosomonadales</taxon>
        <taxon>Gallionellaceae</taxon>
        <taxon>Candidatus Nitrotoga</taxon>
    </lineage>
</organism>
<keyword evidence="13" id="KW-0645">Protease</keyword>
<comment type="similarity">
    <text evidence="1 9">Belongs to the peptidase S11 family.</text>
</comment>
<keyword evidence="13" id="KW-0121">Carboxypeptidase</keyword>
<name>A0A2X0SJG9_9PROT</name>
<dbReference type="PRINTS" id="PR00725">
    <property type="entry name" value="DADACBPTASE1"/>
</dbReference>
<feature type="compositionally biased region" description="Basic residues" evidence="10">
    <location>
        <begin position="52"/>
        <end position="66"/>
    </location>
</feature>
<keyword evidence="5" id="KW-0573">Peptidoglycan synthesis</keyword>
<evidence type="ECO:0000256" key="11">
    <source>
        <dbReference type="SAM" id="SignalP"/>
    </source>
</evidence>
<dbReference type="GO" id="GO:0009252">
    <property type="term" value="P:peptidoglycan biosynthetic process"/>
    <property type="evidence" value="ECO:0007669"/>
    <property type="project" value="UniProtKB-KW"/>
</dbReference>
<feature type="domain" description="Peptidase S11 D-alanyl-D-alanine carboxypeptidase A N-terminal" evidence="12">
    <location>
        <begin position="92"/>
        <end position="316"/>
    </location>
</feature>
<feature type="active site" description="Proton acceptor" evidence="7">
    <location>
        <position position="126"/>
    </location>
</feature>
<evidence type="ECO:0000256" key="3">
    <source>
        <dbReference type="ARBA" id="ARBA00022801"/>
    </source>
</evidence>
<sequence length="345" mass="37737">MCKKLLMLLLLLMPALAVQAAPDTEIPPKILSKKVISKKPAVKKTASGLATPKKHRTSSRKHRATTKKHYKIIARHSVRNHAQMVSAHSVSPKLGSSIALIYDEQEQRPLFSKNANAVAPIASITKLMTAIVVLDAELPLDEKITISEFDFDTLKGTHSRMRAGMTLTRGELLNLALMSSENRAAAALARTYPGGTKVAVAKMNAKARELGMTHTHFLDATGLNSGNTSTAQDLVRMLSAAKHYKAIHEYSTTASHMVEAPGFPPLRFGNTNPLVKNASWDIGVSKTGYINEAGRCLVMQAHIMQRPVIIVLLDSQGKHTRVGDANRIKKWMETSAMRGRNIQRG</sequence>
<dbReference type="Pfam" id="PF00768">
    <property type="entry name" value="Peptidase_S11"/>
    <property type="match status" value="1"/>
</dbReference>
<dbReference type="SUPFAM" id="SSF56601">
    <property type="entry name" value="beta-lactamase/transpeptidase-like"/>
    <property type="match status" value="1"/>
</dbReference>
<feature type="binding site" evidence="8">
    <location>
        <position position="286"/>
    </location>
    <ligand>
        <name>substrate</name>
    </ligand>
</feature>
<dbReference type="AlphaFoldDB" id="A0A2X0SJG9"/>
<feature type="active site" evidence="7">
    <location>
        <position position="180"/>
    </location>
</feature>
<dbReference type="GO" id="GO:0009002">
    <property type="term" value="F:serine-type D-Ala-D-Ala carboxypeptidase activity"/>
    <property type="evidence" value="ECO:0007669"/>
    <property type="project" value="InterPro"/>
</dbReference>
<gene>
    <name evidence="13" type="ORF">NITFAB_0644</name>
</gene>
<dbReference type="NCBIfam" id="NF008668">
    <property type="entry name" value="PRK11669.1"/>
    <property type="match status" value="1"/>
</dbReference>
<evidence type="ECO:0000256" key="5">
    <source>
        <dbReference type="ARBA" id="ARBA00022984"/>
    </source>
</evidence>
<evidence type="ECO:0000256" key="2">
    <source>
        <dbReference type="ARBA" id="ARBA00022729"/>
    </source>
</evidence>
<accession>A0A2X0SJG9</accession>
<dbReference type="InterPro" id="IPR012338">
    <property type="entry name" value="Beta-lactam/transpept-like"/>
</dbReference>
<dbReference type="GO" id="GO:0006508">
    <property type="term" value="P:proteolysis"/>
    <property type="evidence" value="ECO:0007669"/>
    <property type="project" value="InterPro"/>
</dbReference>
<evidence type="ECO:0000259" key="12">
    <source>
        <dbReference type="Pfam" id="PF00768"/>
    </source>
</evidence>